<accession>K0SIB7</accession>
<protein>
    <submittedName>
        <fullName evidence="1">Uncharacterized protein</fullName>
    </submittedName>
</protein>
<name>K0SIB7_THAOC</name>
<evidence type="ECO:0000313" key="1">
    <source>
        <dbReference type="EMBL" id="EJK58227.1"/>
    </source>
</evidence>
<evidence type="ECO:0000313" key="2">
    <source>
        <dbReference type="Proteomes" id="UP000266841"/>
    </source>
</evidence>
<organism evidence="1 2">
    <name type="scientific">Thalassiosira oceanica</name>
    <name type="common">Marine diatom</name>
    <dbReference type="NCBI Taxonomy" id="159749"/>
    <lineage>
        <taxon>Eukaryota</taxon>
        <taxon>Sar</taxon>
        <taxon>Stramenopiles</taxon>
        <taxon>Ochrophyta</taxon>
        <taxon>Bacillariophyta</taxon>
        <taxon>Coscinodiscophyceae</taxon>
        <taxon>Thalassiosirophycidae</taxon>
        <taxon>Thalassiosirales</taxon>
        <taxon>Thalassiosiraceae</taxon>
        <taxon>Thalassiosira</taxon>
    </lineage>
</organism>
<dbReference type="OrthoDB" id="199379at2759"/>
<sequence length="54" mass="6080">MFSANENIALRQHKRRVTEYVESTIPEEALDKGTTVMVMQVTCRQPGCVPLETA</sequence>
<dbReference type="AlphaFoldDB" id="K0SIB7"/>
<reference evidence="1 2" key="1">
    <citation type="journal article" date="2012" name="Genome Biol.">
        <title>Genome and low-iron response of an oceanic diatom adapted to chronic iron limitation.</title>
        <authorList>
            <person name="Lommer M."/>
            <person name="Specht M."/>
            <person name="Roy A.S."/>
            <person name="Kraemer L."/>
            <person name="Andreson R."/>
            <person name="Gutowska M.A."/>
            <person name="Wolf J."/>
            <person name="Bergner S.V."/>
            <person name="Schilhabel M.B."/>
            <person name="Klostermeier U.C."/>
            <person name="Beiko R.G."/>
            <person name="Rosenstiel P."/>
            <person name="Hippler M."/>
            <person name="Laroche J."/>
        </authorList>
    </citation>
    <scope>NUCLEOTIDE SEQUENCE [LARGE SCALE GENOMIC DNA]</scope>
    <source>
        <strain evidence="1 2">CCMP1005</strain>
    </source>
</reference>
<dbReference type="EMBL" id="AGNL01025832">
    <property type="protein sequence ID" value="EJK58227.1"/>
    <property type="molecule type" value="Genomic_DNA"/>
</dbReference>
<keyword evidence="2" id="KW-1185">Reference proteome</keyword>
<comment type="caution">
    <text evidence="1">The sequence shown here is derived from an EMBL/GenBank/DDBJ whole genome shotgun (WGS) entry which is preliminary data.</text>
</comment>
<dbReference type="Proteomes" id="UP000266841">
    <property type="component" value="Unassembled WGS sequence"/>
</dbReference>
<feature type="non-terminal residue" evidence="1">
    <location>
        <position position="54"/>
    </location>
</feature>
<proteinExistence type="predicted"/>
<gene>
    <name evidence="1" type="ORF">THAOC_21667</name>
</gene>